<reference evidence="2 3" key="1">
    <citation type="journal article" date="2019" name="Emerg. Microbes Infect.">
        <title>Comprehensive subspecies identification of 175 nontuberculous mycobacteria species based on 7547 genomic profiles.</title>
        <authorList>
            <person name="Matsumoto Y."/>
            <person name="Kinjo T."/>
            <person name="Motooka D."/>
            <person name="Nabeya D."/>
            <person name="Jung N."/>
            <person name="Uechi K."/>
            <person name="Horii T."/>
            <person name="Iida T."/>
            <person name="Fujita J."/>
            <person name="Nakamura S."/>
        </authorList>
    </citation>
    <scope>NUCLEOTIDE SEQUENCE [LARGE SCALE GENOMIC DNA]</scope>
    <source>
        <strain evidence="2 3">JCM 6375</strain>
    </source>
</reference>
<dbReference type="RefSeq" id="WP_083156899.1">
    <property type="nucleotide sequence ID" value="NZ_AP022560.1"/>
</dbReference>
<dbReference type="Gene3D" id="3.10.450.50">
    <property type="match status" value="1"/>
</dbReference>
<dbReference type="KEGG" id="mmor:MMOR_06550"/>
<feature type="domain" description="SnoaL-like" evidence="1">
    <location>
        <begin position="14"/>
        <end position="117"/>
    </location>
</feature>
<dbReference type="InterPro" id="IPR037401">
    <property type="entry name" value="SnoaL-like"/>
</dbReference>
<dbReference type="Pfam" id="PF12680">
    <property type="entry name" value="SnoaL_2"/>
    <property type="match status" value="1"/>
</dbReference>
<dbReference type="InterPro" id="IPR032710">
    <property type="entry name" value="NTF2-like_dom_sf"/>
</dbReference>
<gene>
    <name evidence="2" type="ORF">MMOR_06550</name>
</gene>
<protein>
    <recommendedName>
        <fullName evidence="1">SnoaL-like domain-containing protein</fullName>
    </recommendedName>
</protein>
<proteinExistence type="predicted"/>
<name>A0AAD1M4W3_9MYCO</name>
<accession>A0AAD1M4W3</accession>
<sequence>MTAQTEASRAVVMKLVDAFGDQRLDDALCLLHDEFVVHAAGDVPYSGDYLGPAGFVDLITKIAQGLELTPSPEMQFIADGDKVVLHYRLTFSARASGESVEMSMAEVFTVRVGLIVELDVFYKNPSVVAALLAR</sequence>
<evidence type="ECO:0000313" key="3">
    <source>
        <dbReference type="Proteomes" id="UP000466681"/>
    </source>
</evidence>
<keyword evidence="3" id="KW-1185">Reference proteome</keyword>
<dbReference type="SUPFAM" id="SSF54427">
    <property type="entry name" value="NTF2-like"/>
    <property type="match status" value="1"/>
</dbReference>
<evidence type="ECO:0000313" key="2">
    <source>
        <dbReference type="EMBL" id="BBW99718.1"/>
    </source>
</evidence>
<dbReference type="Proteomes" id="UP000466681">
    <property type="component" value="Chromosome"/>
</dbReference>
<organism evidence="2 3">
    <name type="scientific">Mycolicibacterium moriokaense</name>
    <dbReference type="NCBI Taxonomy" id="39691"/>
    <lineage>
        <taxon>Bacteria</taxon>
        <taxon>Bacillati</taxon>
        <taxon>Actinomycetota</taxon>
        <taxon>Actinomycetes</taxon>
        <taxon>Mycobacteriales</taxon>
        <taxon>Mycobacteriaceae</taxon>
        <taxon>Mycolicibacterium</taxon>
    </lineage>
</organism>
<dbReference type="AlphaFoldDB" id="A0AAD1M4W3"/>
<dbReference type="EMBL" id="AP022560">
    <property type="protein sequence ID" value="BBW99718.1"/>
    <property type="molecule type" value="Genomic_DNA"/>
</dbReference>
<evidence type="ECO:0000259" key="1">
    <source>
        <dbReference type="Pfam" id="PF12680"/>
    </source>
</evidence>